<dbReference type="Pfam" id="PF00638">
    <property type="entry name" value="Ran_BP1"/>
    <property type="match status" value="1"/>
</dbReference>
<keyword evidence="6" id="KW-0007">Acetylation</keyword>
<keyword evidence="5" id="KW-0653">Protein transport</keyword>
<feature type="compositionally biased region" description="Basic and acidic residues" evidence="10">
    <location>
        <begin position="91"/>
        <end position="100"/>
    </location>
</feature>
<reference evidence="12 13" key="1">
    <citation type="submission" date="2024-07" db="EMBL/GenBank/DDBJ databases">
        <title>Chromosome-level genome assembly of the water stick insect Ranatra chinensis (Heteroptera: Nepidae).</title>
        <authorList>
            <person name="Liu X."/>
        </authorList>
    </citation>
    <scope>NUCLEOTIDE SEQUENCE [LARGE SCALE GENOMIC DNA]</scope>
    <source>
        <strain evidence="12">Cailab_2021Rc</strain>
        <tissue evidence="12">Muscle</tissue>
    </source>
</reference>
<keyword evidence="4" id="KW-0509">mRNA transport</keyword>
<evidence type="ECO:0000313" key="13">
    <source>
        <dbReference type="Proteomes" id="UP001558652"/>
    </source>
</evidence>
<keyword evidence="2" id="KW-0813">Transport</keyword>
<dbReference type="Pfam" id="PF08911">
    <property type="entry name" value="NUP50"/>
    <property type="match status" value="1"/>
</dbReference>
<feature type="compositionally biased region" description="Basic and acidic residues" evidence="10">
    <location>
        <begin position="190"/>
        <end position="205"/>
    </location>
</feature>
<dbReference type="GO" id="GO:0015031">
    <property type="term" value="P:protein transport"/>
    <property type="evidence" value="ECO:0007669"/>
    <property type="project" value="UniProtKB-KW"/>
</dbReference>
<dbReference type="PANTHER" id="PTHR23138">
    <property type="entry name" value="RAN BINDING PROTEIN"/>
    <property type="match status" value="1"/>
</dbReference>
<organism evidence="12 13">
    <name type="scientific">Ranatra chinensis</name>
    <dbReference type="NCBI Taxonomy" id="642074"/>
    <lineage>
        <taxon>Eukaryota</taxon>
        <taxon>Metazoa</taxon>
        <taxon>Ecdysozoa</taxon>
        <taxon>Arthropoda</taxon>
        <taxon>Hexapoda</taxon>
        <taxon>Insecta</taxon>
        <taxon>Pterygota</taxon>
        <taxon>Neoptera</taxon>
        <taxon>Paraneoptera</taxon>
        <taxon>Hemiptera</taxon>
        <taxon>Heteroptera</taxon>
        <taxon>Panheteroptera</taxon>
        <taxon>Nepomorpha</taxon>
        <taxon>Nepidae</taxon>
        <taxon>Ranatrinae</taxon>
        <taxon>Ranatra</taxon>
    </lineage>
</organism>
<evidence type="ECO:0000256" key="6">
    <source>
        <dbReference type="ARBA" id="ARBA00022990"/>
    </source>
</evidence>
<evidence type="ECO:0000313" key="12">
    <source>
        <dbReference type="EMBL" id="KAL1122623.1"/>
    </source>
</evidence>
<dbReference type="Proteomes" id="UP001558652">
    <property type="component" value="Unassembled WGS sequence"/>
</dbReference>
<dbReference type="CDD" id="cd13170">
    <property type="entry name" value="RanBD_NUP50"/>
    <property type="match status" value="1"/>
</dbReference>
<evidence type="ECO:0000256" key="10">
    <source>
        <dbReference type="SAM" id="MobiDB-lite"/>
    </source>
</evidence>
<dbReference type="AlphaFoldDB" id="A0ABD0YNB7"/>
<evidence type="ECO:0000259" key="11">
    <source>
        <dbReference type="SMART" id="SM00160"/>
    </source>
</evidence>
<evidence type="ECO:0000256" key="4">
    <source>
        <dbReference type="ARBA" id="ARBA00022816"/>
    </source>
</evidence>
<evidence type="ECO:0000256" key="8">
    <source>
        <dbReference type="ARBA" id="ARBA00023132"/>
    </source>
</evidence>
<feature type="compositionally biased region" description="Basic and acidic residues" evidence="10">
    <location>
        <begin position="291"/>
        <end position="303"/>
    </location>
</feature>
<feature type="compositionally biased region" description="Polar residues" evidence="10">
    <location>
        <begin position="209"/>
        <end position="219"/>
    </location>
</feature>
<gene>
    <name evidence="12" type="ORF">AAG570_002950</name>
</gene>
<comment type="subcellular location">
    <subcellularLocation>
        <location evidence="1">Nucleus</location>
        <location evidence="1">Nuclear pore complex</location>
    </subcellularLocation>
</comment>
<feature type="region of interest" description="Disordered" evidence="10">
    <location>
        <begin position="177"/>
        <end position="219"/>
    </location>
</feature>
<feature type="region of interest" description="Disordered" evidence="10">
    <location>
        <begin position="75"/>
        <end position="113"/>
    </location>
</feature>
<keyword evidence="7" id="KW-0811">Translocation</keyword>
<evidence type="ECO:0000256" key="3">
    <source>
        <dbReference type="ARBA" id="ARBA00022737"/>
    </source>
</evidence>
<dbReference type="InterPro" id="IPR045255">
    <property type="entry name" value="RanBP1-like"/>
</dbReference>
<feature type="domain" description="RanBD1" evidence="11">
    <location>
        <begin position="297"/>
        <end position="409"/>
    </location>
</feature>
<keyword evidence="13" id="KW-1185">Reference proteome</keyword>
<dbReference type="InterPro" id="IPR011993">
    <property type="entry name" value="PH-like_dom_sf"/>
</dbReference>
<evidence type="ECO:0000256" key="1">
    <source>
        <dbReference type="ARBA" id="ARBA00004567"/>
    </source>
</evidence>
<comment type="caution">
    <text evidence="12">The sequence shown here is derived from an EMBL/GenBank/DDBJ whole genome shotgun (WGS) entry which is preliminary data.</text>
</comment>
<keyword evidence="8" id="KW-0906">Nuclear pore complex</keyword>
<dbReference type="GO" id="GO:0051028">
    <property type="term" value="P:mRNA transport"/>
    <property type="evidence" value="ECO:0007669"/>
    <property type="project" value="UniProtKB-KW"/>
</dbReference>
<dbReference type="PANTHER" id="PTHR23138:SF141">
    <property type="entry name" value="NUCLEAR PORE COMPLEX PROTEIN NUP50"/>
    <property type="match status" value="1"/>
</dbReference>
<evidence type="ECO:0000256" key="2">
    <source>
        <dbReference type="ARBA" id="ARBA00022448"/>
    </source>
</evidence>
<feature type="region of interest" description="Disordered" evidence="10">
    <location>
        <begin position="270"/>
        <end position="303"/>
    </location>
</feature>
<evidence type="ECO:0000256" key="9">
    <source>
        <dbReference type="ARBA" id="ARBA00023242"/>
    </source>
</evidence>
<sequence length="411" mass="45564">MSKRGANTELNQDNWDDEEVPEEAGVFKVFSPDGIQNRVFRTAKRRITSSPNNITEEKKSAFSGFTGFNFAYKPPTGVSSQSSPFASLKSKTQEEKKEDTLSMNKSNESENSSVKYSRTVYLSRLRGLNEHFIEWIREHVEKKNPCCILTPVFRDYEKYLEEIRKECGEPPLNVSEEEKVNENLGSVCGDSKEPIRSTSEEKSTKESTAISGTSPMTTSTISNAKTFAAPLFTFSTGSSSKPGEGNQTPKSIFPASQGFSFGNAKPFTFSNVGTAAPSTEASEDASEESEEPPRNEFTQVKEEDSVFSQRVKVFVKKDGNFADRGVGVLYVKPTSKEKYQVVVRADTSLGNILFNILLTEAVPMQRLGKNNVMLVCLPTPDSKPPPTPVLLRAKTSEDADKLLAQLEKYKK</sequence>
<accession>A0ABD0YNB7</accession>
<dbReference type="InterPro" id="IPR000156">
    <property type="entry name" value="Ran_bind_dom"/>
</dbReference>
<evidence type="ECO:0000256" key="5">
    <source>
        <dbReference type="ARBA" id="ARBA00022927"/>
    </source>
</evidence>
<dbReference type="Gene3D" id="2.30.29.30">
    <property type="entry name" value="Pleckstrin-homology domain (PH domain)/Phosphotyrosine-binding domain (PTB)"/>
    <property type="match status" value="1"/>
</dbReference>
<keyword evidence="9" id="KW-0539">Nucleus</keyword>
<dbReference type="GO" id="GO:0005643">
    <property type="term" value="C:nuclear pore"/>
    <property type="evidence" value="ECO:0007669"/>
    <property type="project" value="UniProtKB-SubCell"/>
</dbReference>
<keyword evidence="3" id="KW-0677">Repeat</keyword>
<feature type="compositionally biased region" description="Acidic residues" evidence="10">
    <location>
        <begin position="281"/>
        <end position="290"/>
    </location>
</feature>
<proteinExistence type="predicted"/>
<feature type="region of interest" description="Disordered" evidence="10">
    <location>
        <begin position="1"/>
        <end position="28"/>
    </location>
</feature>
<protein>
    <recommendedName>
        <fullName evidence="11">RanBD1 domain-containing protein</fullName>
    </recommendedName>
</protein>
<dbReference type="EMBL" id="JBFDAA010000013">
    <property type="protein sequence ID" value="KAL1122623.1"/>
    <property type="molecule type" value="Genomic_DNA"/>
</dbReference>
<name>A0ABD0YNB7_9HEMI</name>
<dbReference type="InterPro" id="IPR015007">
    <property type="entry name" value="NUP2/50/61"/>
</dbReference>
<dbReference type="SMART" id="SM00160">
    <property type="entry name" value="RanBD"/>
    <property type="match status" value="1"/>
</dbReference>
<dbReference type="SUPFAM" id="SSF50729">
    <property type="entry name" value="PH domain-like"/>
    <property type="match status" value="1"/>
</dbReference>
<evidence type="ECO:0000256" key="7">
    <source>
        <dbReference type="ARBA" id="ARBA00023010"/>
    </source>
</evidence>